<keyword evidence="5" id="KW-1185">Reference proteome</keyword>
<dbReference type="Proteomes" id="UP000678679">
    <property type="component" value="Chromosome 1"/>
</dbReference>
<dbReference type="SUPFAM" id="SSF48452">
    <property type="entry name" value="TPR-like"/>
    <property type="match status" value="2"/>
</dbReference>
<dbReference type="PANTHER" id="PTHR44943">
    <property type="entry name" value="CELLULOSE SYNTHASE OPERON PROTEIN C"/>
    <property type="match status" value="1"/>
</dbReference>
<name>A0AAX1N2Z0_9BACT</name>
<dbReference type="Pfam" id="PF13181">
    <property type="entry name" value="TPR_8"/>
    <property type="match status" value="2"/>
</dbReference>
<dbReference type="Pfam" id="PF00515">
    <property type="entry name" value="TPR_1"/>
    <property type="match status" value="2"/>
</dbReference>
<proteinExistence type="predicted"/>
<feature type="repeat" description="TPR" evidence="3">
    <location>
        <begin position="247"/>
        <end position="280"/>
    </location>
</feature>
<evidence type="ECO:0000313" key="5">
    <source>
        <dbReference type="Proteomes" id="UP000678679"/>
    </source>
</evidence>
<accession>A0AAX1N2Z0</accession>
<protein>
    <submittedName>
        <fullName evidence="4">Tetratricopeptide repeat protein</fullName>
    </submittedName>
</protein>
<dbReference type="PANTHER" id="PTHR44943:SF8">
    <property type="entry name" value="TPR REPEAT-CONTAINING PROTEIN MJ0263"/>
    <property type="match status" value="1"/>
</dbReference>
<dbReference type="EMBL" id="CP076132">
    <property type="protein sequence ID" value="QWG01671.1"/>
    <property type="molecule type" value="Genomic_DNA"/>
</dbReference>
<feature type="repeat" description="TPR" evidence="3">
    <location>
        <begin position="349"/>
        <end position="382"/>
    </location>
</feature>
<evidence type="ECO:0000256" key="1">
    <source>
        <dbReference type="ARBA" id="ARBA00022737"/>
    </source>
</evidence>
<feature type="repeat" description="TPR" evidence="3">
    <location>
        <begin position="315"/>
        <end position="348"/>
    </location>
</feature>
<feature type="repeat" description="TPR" evidence="3">
    <location>
        <begin position="73"/>
        <end position="106"/>
    </location>
</feature>
<evidence type="ECO:0000256" key="2">
    <source>
        <dbReference type="ARBA" id="ARBA00022803"/>
    </source>
</evidence>
<dbReference type="InterPro" id="IPR051685">
    <property type="entry name" value="Ycf3/AcsC/BcsC/TPR_MFPF"/>
</dbReference>
<dbReference type="InterPro" id="IPR019734">
    <property type="entry name" value="TPR_rpt"/>
</dbReference>
<dbReference type="KEGG" id="fya:KMW28_18805"/>
<gene>
    <name evidence="4" type="ORF">KMW28_18805</name>
</gene>
<dbReference type="PROSITE" id="PS50005">
    <property type="entry name" value="TPR"/>
    <property type="match status" value="6"/>
</dbReference>
<evidence type="ECO:0000256" key="3">
    <source>
        <dbReference type="PROSITE-ProRule" id="PRU00339"/>
    </source>
</evidence>
<dbReference type="SMART" id="SM00028">
    <property type="entry name" value="TPR"/>
    <property type="match status" value="9"/>
</dbReference>
<dbReference type="Gene3D" id="1.25.40.10">
    <property type="entry name" value="Tetratricopeptide repeat domain"/>
    <property type="match status" value="3"/>
</dbReference>
<organism evidence="4 5">
    <name type="scientific">Flammeovirga yaeyamensis</name>
    <dbReference type="NCBI Taxonomy" id="367791"/>
    <lineage>
        <taxon>Bacteria</taxon>
        <taxon>Pseudomonadati</taxon>
        <taxon>Bacteroidota</taxon>
        <taxon>Cytophagia</taxon>
        <taxon>Cytophagales</taxon>
        <taxon>Flammeovirgaceae</taxon>
        <taxon>Flammeovirga</taxon>
    </lineage>
</organism>
<keyword evidence="2 3" id="KW-0802">TPR repeat</keyword>
<feature type="repeat" description="TPR" evidence="3">
    <location>
        <begin position="142"/>
        <end position="175"/>
    </location>
</feature>
<dbReference type="RefSeq" id="WP_169666915.1">
    <property type="nucleotide sequence ID" value="NZ_CP076132.1"/>
</dbReference>
<dbReference type="InterPro" id="IPR011990">
    <property type="entry name" value="TPR-like_helical_dom_sf"/>
</dbReference>
<dbReference type="AlphaFoldDB" id="A0AAX1N2Z0"/>
<keyword evidence="1" id="KW-0677">Repeat</keyword>
<dbReference type="PROSITE" id="PS50293">
    <property type="entry name" value="TPR_REGION"/>
    <property type="match status" value="2"/>
</dbReference>
<evidence type="ECO:0000313" key="4">
    <source>
        <dbReference type="EMBL" id="QWG01671.1"/>
    </source>
</evidence>
<reference evidence="4 5" key="1">
    <citation type="submission" date="2021-05" db="EMBL/GenBank/DDBJ databases">
        <title>Comparative genomic studies on the polysaccharide-degrading batcterial strains of the Flammeovirga genus.</title>
        <authorList>
            <person name="Zewei F."/>
            <person name="Zheng Z."/>
            <person name="Yu L."/>
            <person name="Ruyue G."/>
            <person name="Yanhong M."/>
            <person name="Yuanyuan C."/>
            <person name="Jingyan G."/>
            <person name="Wenjun H."/>
        </authorList>
    </citation>
    <scope>NUCLEOTIDE SEQUENCE [LARGE SCALE GENOMIC DNA]</scope>
    <source>
        <strain evidence="4 5">NBRC:100898</strain>
    </source>
</reference>
<feature type="repeat" description="TPR" evidence="3">
    <location>
        <begin position="281"/>
        <end position="314"/>
    </location>
</feature>
<sequence length="393" mass="45360">MRTLKSISDRLNQARNKTYTHNTSSTAKENTQINNSTEMFCGTLEDAIDLYYDDKIDDAIHILEKISKNDPTSKCYHYLGLCYSSQNEYRKAIDHFNLSLDINPNNVKSLIEKGSILYEHLDKFDEAIDLADIAISLNSQNAWGYSLRGKVHYAKSEFNKAIKDFTKAIILDKGEFAWFYYYRGVSYKANEQLNKAKCDIERAIQVKDSVQNFYYELGLIQNTLDEDLEAIQSISKAIDLCENDVPASYFGNRGSIYSFLGDYDKAIVDLEKAITLDPKYDFAYKIIGYIYMELEKEEEALDNYKKAVDIDVDYSDAYDKMALCYLILDNMEIAKEAAEEALEINPNLITSLNILGTYYLNIEQQVRAKRYFSRSLDIDPEHEYAIEHLQKCN</sequence>